<dbReference type="Pfam" id="PF24681">
    <property type="entry name" value="Kelch_KLHDC2_KLHL20_DRC7"/>
    <property type="match status" value="2"/>
</dbReference>
<protein>
    <recommendedName>
        <fullName evidence="3">BTB domain-containing protein</fullName>
    </recommendedName>
</protein>
<dbReference type="PROSITE" id="PS50097">
    <property type="entry name" value="BTB"/>
    <property type="match status" value="1"/>
</dbReference>
<dbReference type="AlphaFoldDB" id="A0D9R2"/>
<dbReference type="SUPFAM" id="SSF50965">
    <property type="entry name" value="Galactose oxidase, central domain"/>
    <property type="match status" value="1"/>
</dbReference>
<feature type="domain" description="BTB" evidence="3">
    <location>
        <begin position="384"/>
        <end position="450"/>
    </location>
</feature>
<evidence type="ECO:0000256" key="2">
    <source>
        <dbReference type="ARBA" id="ARBA00022737"/>
    </source>
</evidence>
<dbReference type="RefSeq" id="XP_001447176.1">
    <property type="nucleotide sequence ID" value="XM_001447139.1"/>
</dbReference>
<dbReference type="InParanoid" id="A0D9R2"/>
<gene>
    <name evidence="4" type="ORF">GSPATT00014710001</name>
</gene>
<dbReference type="SUPFAM" id="SSF54695">
    <property type="entry name" value="POZ domain"/>
    <property type="match status" value="1"/>
</dbReference>
<dbReference type="OMA" id="PHFRCSS"/>
<dbReference type="Gene3D" id="3.30.710.10">
    <property type="entry name" value="Potassium Channel Kv1.1, Chain A"/>
    <property type="match status" value="1"/>
</dbReference>
<dbReference type="HOGENOM" id="CLU_427547_0_0_1"/>
<accession>A0D9R2</accession>
<evidence type="ECO:0000256" key="1">
    <source>
        <dbReference type="ARBA" id="ARBA00022441"/>
    </source>
</evidence>
<reference evidence="4 5" key="1">
    <citation type="journal article" date="2006" name="Nature">
        <title>Global trends of whole-genome duplications revealed by the ciliate Paramecium tetraurelia.</title>
        <authorList>
            <consortium name="Genoscope"/>
            <person name="Aury J.-M."/>
            <person name="Jaillon O."/>
            <person name="Duret L."/>
            <person name="Noel B."/>
            <person name="Jubin C."/>
            <person name="Porcel B.M."/>
            <person name="Segurens B."/>
            <person name="Daubin V."/>
            <person name="Anthouard V."/>
            <person name="Aiach N."/>
            <person name="Arnaiz O."/>
            <person name="Billaut A."/>
            <person name="Beisson J."/>
            <person name="Blanc I."/>
            <person name="Bouhouche K."/>
            <person name="Camara F."/>
            <person name="Duharcourt S."/>
            <person name="Guigo R."/>
            <person name="Gogendeau D."/>
            <person name="Katinka M."/>
            <person name="Keller A.-M."/>
            <person name="Kissmehl R."/>
            <person name="Klotz C."/>
            <person name="Koll F."/>
            <person name="Le Moue A."/>
            <person name="Lepere C."/>
            <person name="Malinsky S."/>
            <person name="Nowacki M."/>
            <person name="Nowak J.K."/>
            <person name="Plattner H."/>
            <person name="Poulain J."/>
            <person name="Ruiz F."/>
            <person name="Serrano V."/>
            <person name="Zagulski M."/>
            <person name="Dessen P."/>
            <person name="Betermier M."/>
            <person name="Weissenbach J."/>
            <person name="Scarpelli C."/>
            <person name="Schachter V."/>
            <person name="Sperling L."/>
            <person name="Meyer E."/>
            <person name="Cohen J."/>
            <person name="Wincker P."/>
        </authorList>
    </citation>
    <scope>NUCLEOTIDE SEQUENCE [LARGE SCALE GENOMIC DNA]</scope>
    <source>
        <strain evidence="4 5">Stock d4-2</strain>
    </source>
</reference>
<dbReference type="CDD" id="cd14733">
    <property type="entry name" value="BACK"/>
    <property type="match status" value="1"/>
</dbReference>
<dbReference type="PANTHER" id="PTHR46376">
    <property type="entry name" value="LEUCINE-ZIPPER-LIKE TRANSCRIPTIONAL REGULATOR 1"/>
    <property type="match status" value="1"/>
</dbReference>
<keyword evidence="1" id="KW-0880">Kelch repeat</keyword>
<dbReference type="InterPro" id="IPR011043">
    <property type="entry name" value="Gal_Oxase/kelch_b-propeller"/>
</dbReference>
<keyword evidence="5" id="KW-1185">Reference proteome</keyword>
<evidence type="ECO:0000313" key="4">
    <source>
        <dbReference type="EMBL" id="CAK79779.1"/>
    </source>
</evidence>
<dbReference type="STRING" id="5888.A0D9R2"/>
<sequence>MDYCMRKTEMTDNKEDDVTFASYEWENIKATTASQLPTCRNCHTATTFKHYMIIFGGKEGEGRKKFCNDIHILDLKRLKQCNNSMISWTSQIKVSGQIPDVRMGHSAQNYYDKIVYYGGWNGYTVLDDIILMTPSEQMNVVCIDWQHLKSENTPPKRQFHTANICGDFMYIFGGGDGKMWLSDLYKFDLVKCFWTQVETTGQKPQGRLQHSSVIYDHKIYVFGGEPDRSHQLNDLYQLDIENNVWTRLQPKGSTPSPRVSASAVMMNNKIYLFGGYDGQQWRNDVFMYNITENQWEYIVINEQEILPHFRCSSKENTSQQSSPPRPRCRHSAIAYKNTIVIFGGNDSEKSYNDVYMLKQQSTIKLAESTLKQDFSSILFSPVLSDITFFVENQEIYAHKIILASRCEYFKTLFLNEQFNLGDKLAITDTTINVFKAILQYIYTDEVFIDSYIVQDLLALADKYMLQRLKNLCEDHLIKNISLKNVIEVVNLADKFSAQELKANAMIFLLDNKQKILNTQDINMLSKEILIELLKFTK</sequence>
<keyword evidence="2" id="KW-0677">Repeat</keyword>
<dbReference type="EMBL" id="CT868341">
    <property type="protein sequence ID" value="CAK79779.1"/>
    <property type="molecule type" value="Genomic_DNA"/>
</dbReference>
<dbReference type="InterPro" id="IPR015915">
    <property type="entry name" value="Kelch-typ_b-propeller"/>
</dbReference>
<dbReference type="Pfam" id="PF01344">
    <property type="entry name" value="Kelch_1"/>
    <property type="match status" value="1"/>
</dbReference>
<dbReference type="InterPro" id="IPR011333">
    <property type="entry name" value="SKP1/BTB/POZ_sf"/>
</dbReference>
<dbReference type="OrthoDB" id="10251809at2759"/>
<dbReference type="Gene3D" id="2.120.10.80">
    <property type="entry name" value="Kelch-type beta propeller"/>
    <property type="match status" value="2"/>
</dbReference>
<dbReference type="Pfam" id="PF00651">
    <property type="entry name" value="BTB"/>
    <property type="match status" value="1"/>
</dbReference>
<dbReference type="PANTHER" id="PTHR46376:SF1">
    <property type="entry name" value="LEUCINE-ZIPPER-LIKE TRANSCRIPTIONAL REGULATOR 1"/>
    <property type="match status" value="1"/>
</dbReference>
<dbReference type="KEGG" id="ptm:GSPATT00014710001"/>
<dbReference type="InterPro" id="IPR000210">
    <property type="entry name" value="BTB/POZ_dom"/>
</dbReference>
<organism evidence="4 5">
    <name type="scientific">Paramecium tetraurelia</name>
    <dbReference type="NCBI Taxonomy" id="5888"/>
    <lineage>
        <taxon>Eukaryota</taxon>
        <taxon>Sar</taxon>
        <taxon>Alveolata</taxon>
        <taxon>Ciliophora</taxon>
        <taxon>Intramacronucleata</taxon>
        <taxon>Oligohymenophorea</taxon>
        <taxon>Peniculida</taxon>
        <taxon>Parameciidae</taxon>
        <taxon>Paramecium</taxon>
    </lineage>
</organism>
<name>A0D9R2_PARTE</name>
<dbReference type="eggNOG" id="ENOG502QQ74">
    <property type="taxonomic scope" value="Eukaryota"/>
</dbReference>
<dbReference type="SMART" id="SM00612">
    <property type="entry name" value="Kelch"/>
    <property type="match status" value="2"/>
</dbReference>
<proteinExistence type="predicted"/>
<dbReference type="SMART" id="SM00225">
    <property type="entry name" value="BTB"/>
    <property type="match status" value="1"/>
</dbReference>
<dbReference type="SUPFAM" id="SSF117281">
    <property type="entry name" value="Kelch motif"/>
    <property type="match status" value="1"/>
</dbReference>
<evidence type="ECO:0000313" key="5">
    <source>
        <dbReference type="Proteomes" id="UP000000600"/>
    </source>
</evidence>
<dbReference type="InterPro" id="IPR051568">
    <property type="entry name" value="LZTR1/Attractin"/>
</dbReference>
<dbReference type="Proteomes" id="UP000000600">
    <property type="component" value="Unassembled WGS sequence"/>
</dbReference>
<dbReference type="Gene3D" id="6.10.250.3030">
    <property type="match status" value="1"/>
</dbReference>
<dbReference type="GeneID" id="5032961"/>
<evidence type="ECO:0000259" key="3">
    <source>
        <dbReference type="PROSITE" id="PS50097"/>
    </source>
</evidence>
<dbReference type="InterPro" id="IPR006652">
    <property type="entry name" value="Kelch_1"/>
</dbReference>